<dbReference type="GO" id="GO:0055129">
    <property type="term" value="P:L-proline biosynthetic process"/>
    <property type="evidence" value="ECO:0007669"/>
    <property type="project" value="TreeGrafter"/>
</dbReference>
<evidence type="ECO:0000313" key="5">
    <source>
        <dbReference type="Proteomes" id="UP000626109"/>
    </source>
</evidence>
<reference evidence="4" key="1">
    <citation type="submission" date="2021-02" db="EMBL/GenBank/DDBJ databases">
        <authorList>
            <person name="Dougan E. K."/>
            <person name="Rhodes N."/>
            <person name="Thang M."/>
            <person name="Chan C."/>
        </authorList>
    </citation>
    <scope>NUCLEOTIDE SEQUENCE</scope>
</reference>
<sequence length="377" mass="39686">NADGMPARLGVVGVGTISSALIRGLLSEALSPGSGQGPSEIVLSPRGAENAAELRSKFPGKVRIAESNQAVVDSVDCVVLSVLPSQAHAVLEGLRFRPGQQLLSLVAVGLSLQTLQELSQRGLEATGGGVDCAMAMPLPAVARRRGATLLVPPRPFAQAIFAALGSCVAVEDEKQFRRMQCLTGLMGDLYMRQLTAQRWLQLHGTPPEEAAAWVGSIFATMLEDSAHAGPATLATLVAEQTPGGLNEMVWRDQEADGVYEALGYSLEAVHHRISTGKVDPDLAPVAKRRPPTTCSALAVRRGPRIQDSLGASCGRTRTWLLAAACGWTFCASSTMPPSHRGPRGEAGHQAGRSLRGPRRPKLASAMAYSGRARVPKG</sequence>
<dbReference type="PANTHER" id="PTHR11645">
    <property type="entry name" value="PYRROLINE-5-CARBOXYLATE REDUCTASE"/>
    <property type="match status" value="1"/>
</dbReference>
<evidence type="ECO:0000256" key="2">
    <source>
        <dbReference type="SAM" id="MobiDB-lite"/>
    </source>
</evidence>
<dbReference type="Proteomes" id="UP000626109">
    <property type="component" value="Unassembled WGS sequence"/>
</dbReference>
<dbReference type="SUPFAM" id="SSF51735">
    <property type="entry name" value="NAD(P)-binding Rossmann-fold domains"/>
    <property type="match status" value="1"/>
</dbReference>
<dbReference type="GO" id="GO:0004735">
    <property type="term" value="F:pyrroline-5-carboxylate reductase activity"/>
    <property type="evidence" value="ECO:0007669"/>
    <property type="project" value="TreeGrafter"/>
</dbReference>
<accession>A0A813IRL2</accession>
<comment type="caution">
    <text evidence="4">The sequence shown here is derived from an EMBL/GenBank/DDBJ whole genome shotgun (WGS) entry which is preliminary data.</text>
</comment>
<comment type="similarity">
    <text evidence="1">Belongs to the pyrroline-5-carboxylate reductase family.</text>
</comment>
<evidence type="ECO:0000259" key="3">
    <source>
        <dbReference type="Pfam" id="PF03807"/>
    </source>
</evidence>
<evidence type="ECO:0000313" key="4">
    <source>
        <dbReference type="EMBL" id="CAE8656524.1"/>
    </source>
</evidence>
<feature type="region of interest" description="Disordered" evidence="2">
    <location>
        <begin position="335"/>
        <end position="377"/>
    </location>
</feature>
<dbReference type="PANTHER" id="PTHR11645:SF13">
    <property type="entry name" value="PYRROLINE-5-CARBOXYLATE REDUCTASE CATALYTIC N-TERMINAL DOMAIN-CONTAINING PROTEIN"/>
    <property type="match status" value="1"/>
</dbReference>
<dbReference type="Pfam" id="PF03807">
    <property type="entry name" value="F420_oxidored"/>
    <property type="match status" value="1"/>
</dbReference>
<dbReference type="InterPro" id="IPR036291">
    <property type="entry name" value="NAD(P)-bd_dom_sf"/>
</dbReference>
<protein>
    <recommendedName>
        <fullName evidence="3">Pyrroline-5-carboxylate reductase catalytic N-terminal domain-containing protein</fullName>
    </recommendedName>
</protein>
<feature type="non-terminal residue" evidence="4">
    <location>
        <position position="1"/>
    </location>
</feature>
<feature type="domain" description="Pyrroline-5-carboxylate reductase catalytic N-terminal" evidence="3">
    <location>
        <begin position="8"/>
        <end position="106"/>
    </location>
</feature>
<proteinExistence type="inferred from homology"/>
<gene>
    <name evidence="4" type="ORF">PGLA2088_LOCUS12216</name>
</gene>
<dbReference type="EMBL" id="CAJNNW010014346">
    <property type="protein sequence ID" value="CAE8656524.1"/>
    <property type="molecule type" value="Genomic_DNA"/>
</dbReference>
<name>A0A813IRL2_POLGL</name>
<dbReference type="Gene3D" id="3.40.50.720">
    <property type="entry name" value="NAD(P)-binding Rossmann-like Domain"/>
    <property type="match status" value="1"/>
</dbReference>
<dbReference type="InterPro" id="IPR028939">
    <property type="entry name" value="P5C_Rdtase_cat_N"/>
</dbReference>
<evidence type="ECO:0000256" key="1">
    <source>
        <dbReference type="ARBA" id="ARBA00005525"/>
    </source>
</evidence>
<dbReference type="AlphaFoldDB" id="A0A813IRL2"/>
<organism evidence="4 5">
    <name type="scientific">Polarella glacialis</name>
    <name type="common">Dinoflagellate</name>
    <dbReference type="NCBI Taxonomy" id="89957"/>
    <lineage>
        <taxon>Eukaryota</taxon>
        <taxon>Sar</taxon>
        <taxon>Alveolata</taxon>
        <taxon>Dinophyceae</taxon>
        <taxon>Suessiales</taxon>
        <taxon>Suessiaceae</taxon>
        <taxon>Polarella</taxon>
    </lineage>
</organism>